<evidence type="ECO:0000313" key="3">
    <source>
        <dbReference type="Proteomes" id="UP000004319"/>
    </source>
</evidence>
<protein>
    <submittedName>
        <fullName evidence="2">Uncharacterized protein</fullName>
    </submittedName>
</protein>
<proteinExistence type="predicted"/>
<accession>F7VDK4</accession>
<sequence length="71" mass="8383">MHENEKKKVSECASMQEQHNRVSFSLMNSDTDKENVNKRGTKNPEPIVFHKFNFMKTSCYFSFFIKLFLTG</sequence>
<organism evidence="2 3">
    <name type="scientific">Acetobacter tropicalis NBRC 101654</name>
    <dbReference type="NCBI Taxonomy" id="749388"/>
    <lineage>
        <taxon>Bacteria</taxon>
        <taxon>Pseudomonadati</taxon>
        <taxon>Pseudomonadota</taxon>
        <taxon>Alphaproteobacteria</taxon>
        <taxon>Acetobacterales</taxon>
        <taxon>Acetobacteraceae</taxon>
        <taxon>Acetobacter</taxon>
    </lineage>
</organism>
<evidence type="ECO:0000256" key="1">
    <source>
        <dbReference type="SAM" id="MobiDB-lite"/>
    </source>
</evidence>
<feature type="region of interest" description="Disordered" evidence="1">
    <location>
        <begin position="23"/>
        <end position="42"/>
    </location>
</feature>
<evidence type="ECO:0000313" key="2">
    <source>
        <dbReference type="EMBL" id="GAA08449.1"/>
    </source>
</evidence>
<dbReference type="Proteomes" id="UP000004319">
    <property type="component" value="Unassembled WGS sequence"/>
</dbReference>
<reference evidence="2 3" key="1">
    <citation type="journal article" date="2011" name="Biochem. Biophys. Res. Commun.">
        <title>Increased number of Arginine-based salt bridges contributes to the thermotolerance of thermotolerant acetic acid bacteria, Acetobacter tropicalis SKU1100.</title>
        <authorList>
            <person name="Matsutani M."/>
            <person name="Hirakawa H."/>
            <person name="Nishikura M."/>
            <person name="Soemphol W."/>
            <person name="Ali I.A.I."/>
            <person name="Yakushi T."/>
            <person name="Matsushita K."/>
        </authorList>
    </citation>
    <scope>NUCLEOTIDE SEQUENCE [LARGE SCALE GENOMIC DNA]</scope>
    <source>
        <strain evidence="2 3">NBRC 101654</strain>
    </source>
</reference>
<dbReference type="EMBL" id="BABS01000034">
    <property type="protein sequence ID" value="GAA08449.1"/>
    <property type="molecule type" value="Genomic_DNA"/>
</dbReference>
<dbReference type="AlphaFoldDB" id="F7VDK4"/>
<name>F7VDK4_9PROT</name>
<comment type="caution">
    <text evidence="2">The sequence shown here is derived from an EMBL/GenBank/DDBJ whole genome shotgun (WGS) entry which is preliminary data.</text>
</comment>
<gene>
    <name evidence="2" type="ORF">ATPR_1453</name>
</gene>